<evidence type="ECO:0000256" key="2">
    <source>
        <dbReference type="ARBA" id="ARBA00022963"/>
    </source>
</evidence>
<dbReference type="GO" id="GO:0016042">
    <property type="term" value="P:lipid catabolic process"/>
    <property type="evidence" value="ECO:0007669"/>
    <property type="project" value="UniProtKB-UniRule"/>
</dbReference>
<reference evidence="7 8" key="1">
    <citation type="journal article" date="2016" name="Nat. Commun.">
        <title>Ectomycorrhizal ecology is imprinted in the genome of the dominant symbiotic fungus Cenococcum geophilum.</title>
        <authorList>
            <consortium name="DOE Joint Genome Institute"/>
            <person name="Peter M."/>
            <person name="Kohler A."/>
            <person name="Ohm R.A."/>
            <person name="Kuo A."/>
            <person name="Krutzmann J."/>
            <person name="Morin E."/>
            <person name="Arend M."/>
            <person name="Barry K.W."/>
            <person name="Binder M."/>
            <person name="Choi C."/>
            <person name="Clum A."/>
            <person name="Copeland A."/>
            <person name="Grisel N."/>
            <person name="Haridas S."/>
            <person name="Kipfer T."/>
            <person name="LaButti K."/>
            <person name="Lindquist E."/>
            <person name="Lipzen A."/>
            <person name="Maire R."/>
            <person name="Meier B."/>
            <person name="Mihaltcheva S."/>
            <person name="Molinier V."/>
            <person name="Murat C."/>
            <person name="Poggeler S."/>
            <person name="Quandt C.A."/>
            <person name="Sperisen C."/>
            <person name="Tritt A."/>
            <person name="Tisserant E."/>
            <person name="Crous P.W."/>
            <person name="Henrissat B."/>
            <person name="Nehls U."/>
            <person name="Egli S."/>
            <person name="Spatafora J.W."/>
            <person name="Grigoriev I.V."/>
            <person name="Martin F.M."/>
        </authorList>
    </citation>
    <scope>NUCLEOTIDE SEQUENCE [LARGE SCALE GENOMIC DNA]</scope>
    <source>
        <strain evidence="7 8">CBS 207.34</strain>
    </source>
</reference>
<name>A0A8E2EQC0_9PEZI</name>
<feature type="region of interest" description="Disordered" evidence="5">
    <location>
        <begin position="1"/>
        <end position="30"/>
    </location>
</feature>
<keyword evidence="2 4" id="KW-0442">Lipid degradation</keyword>
<evidence type="ECO:0000313" key="8">
    <source>
        <dbReference type="Proteomes" id="UP000250140"/>
    </source>
</evidence>
<accession>A0A8E2EQC0</accession>
<feature type="active site" description="Proton acceptor" evidence="4">
    <location>
        <position position="335"/>
    </location>
</feature>
<protein>
    <submittedName>
        <fullName evidence="7">FabD/lysophospholipase-like protein</fullName>
    </submittedName>
</protein>
<dbReference type="OrthoDB" id="626167at2759"/>
<sequence>MGLNTTQTTEDDSNGRLSPEPLEDSSRRFSVPVVDISRRATDLTTSSASTELPYSDDGRSYSIDPRSSLSWGLANSQSVTSSPNTTTEVDIPSCWRRQVVLSLDGGGIHTYAELCILERIFREIAKVERSHDGANSSECSPLFGSPDGYDDEFLRDDPTITDKYLPCHYFNYIGGTSMGGVIAVMIGRLRLSINEAIRNFENMWISIFKEESEFHSLLSRRRIRAGNSEGLRKALNGIVPKPHEDTDGIINAEPFRSDSSLCKTLVLAVQIDRARGVRRPYLFRSYAFNKVKSTAVNRNKSNETEDTPLKDVCLATSATPGFFDSVKIDNKKFRDGSIWMTNPSMELYREVYSMHPDHASPIYCLVSIGCGKQKRSGILSSINMPATSLYKWEQQRVDDVLKSRKKEGEDFEYTRFAGPSDLTDIKPSDWKLEGRKRNTFERIKTATARYCENPEVMQNIKELAERLVKYRRQRARTAHWERFALGVRYSCNWCEEVVELADRDDVIDHVRSKHSDRMETSSLFFNEYRKVLEQFKVQPKLWR</sequence>
<dbReference type="GO" id="GO:0019369">
    <property type="term" value="P:arachidonate metabolic process"/>
    <property type="evidence" value="ECO:0007669"/>
    <property type="project" value="TreeGrafter"/>
</dbReference>
<dbReference type="Pfam" id="PF01734">
    <property type="entry name" value="Patatin"/>
    <property type="match status" value="1"/>
</dbReference>
<dbReference type="SUPFAM" id="SSF52151">
    <property type="entry name" value="FabD/lysophospholipase-like"/>
    <property type="match status" value="1"/>
</dbReference>
<dbReference type="InterPro" id="IPR002641">
    <property type="entry name" value="PNPLA_dom"/>
</dbReference>
<keyword evidence="8" id="KW-1185">Reference proteome</keyword>
<gene>
    <name evidence="7" type="ORF">AOQ84DRAFT_170013</name>
</gene>
<evidence type="ECO:0000256" key="4">
    <source>
        <dbReference type="PROSITE-ProRule" id="PRU01161"/>
    </source>
</evidence>
<dbReference type="PANTHER" id="PTHR24185">
    <property type="entry name" value="CALCIUM-INDEPENDENT PHOSPHOLIPASE A2-GAMMA"/>
    <property type="match status" value="1"/>
</dbReference>
<dbReference type="Proteomes" id="UP000250140">
    <property type="component" value="Unassembled WGS sequence"/>
</dbReference>
<dbReference type="AlphaFoldDB" id="A0A8E2EQC0"/>
<keyword evidence="1 4" id="KW-0378">Hydrolase</keyword>
<proteinExistence type="predicted"/>
<evidence type="ECO:0000256" key="1">
    <source>
        <dbReference type="ARBA" id="ARBA00022801"/>
    </source>
</evidence>
<comment type="caution">
    <text evidence="4">Lacks conserved residue(s) required for the propagation of feature annotation.</text>
</comment>
<organism evidence="7 8">
    <name type="scientific">Glonium stellatum</name>
    <dbReference type="NCBI Taxonomy" id="574774"/>
    <lineage>
        <taxon>Eukaryota</taxon>
        <taxon>Fungi</taxon>
        <taxon>Dikarya</taxon>
        <taxon>Ascomycota</taxon>
        <taxon>Pezizomycotina</taxon>
        <taxon>Dothideomycetes</taxon>
        <taxon>Pleosporomycetidae</taxon>
        <taxon>Gloniales</taxon>
        <taxon>Gloniaceae</taxon>
        <taxon>Glonium</taxon>
    </lineage>
</organism>
<dbReference type="InterPro" id="IPR016035">
    <property type="entry name" value="Acyl_Trfase/lysoPLipase"/>
</dbReference>
<dbReference type="GO" id="GO:0047499">
    <property type="term" value="F:calcium-independent phospholipase A2 activity"/>
    <property type="evidence" value="ECO:0007669"/>
    <property type="project" value="TreeGrafter"/>
</dbReference>
<keyword evidence="3 4" id="KW-0443">Lipid metabolism</keyword>
<evidence type="ECO:0000256" key="5">
    <source>
        <dbReference type="SAM" id="MobiDB-lite"/>
    </source>
</evidence>
<feature type="region of interest" description="Disordered" evidence="5">
    <location>
        <begin position="68"/>
        <end position="87"/>
    </location>
</feature>
<feature type="active site" description="Nucleophile" evidence="4">
    <location>
        <position position="177"/>
    </location>
</feature>
<evidence type="ECO:0000313" key="7">
    <source>
        <dbReference type="EMBL" id="OCL02723.1"/>
    </source>
</evidence>
<feature type="short sequence motif" description="GXSXG" evidence="4">
    <location>
        <begin position="175"/>
        <end position="179"/>
    </location>
</feature>
<evidence type="ECO:0000256" key="3">
    <source>
        <dbReference type="ARBA" id="ARBA00023098"/>
    </source>
</evidence>
<dbReference type="EMBL" id="KV750885">
    <property type="protein sequence ID" value="OCL02723.1"/>
    <property type="molecule type" value="Genomic_DNA"/>
</dbReference>
<evidence type="ECO:0000259" key="6">
    <source>
        <dbReference type="PROSITE" id="PS51635"/>
    </source>
</evidence>
<dbReference type="GO" id="GO:0046486">
    <property type="term" value="P:glycerolipid metabolic process"/>
    <property type="evidence" value="ECO:0007669"/>
    <property type="project" value="UniProtKB-ARBA"/>
</dbReference>
<dbReference type="PROSITE" id="PS51635">
    <property type="entry name" value="PNPLA"/>
    <property type="match status" value="1"/>
</dbReference>
<dbReference type="Gene3D" id="3.40.1090.10">
    <property type="entry name" value="Cytosolic phospholipase A2 catalytic domain"/>
    <property type="match status" value="1"/>
</dbReference>
<dbReference type="PANTHER" id="PTHR24185:SF1">
    <property type="entry name" value="CALCIUM-INDEPENDENT PHOSPHOLIPASE A2-GAMMA"/>
    <property type="match status" value="1"/>
</dbReference>
<feature type="domain" description="PNPLA" evidence="6">
    <location>
        <begin position="101"/>
        <end position="348"/>
    </location>
</feature>
<dbReference type="GO" id="GO:0016020">
    <property type="term" value="C:membrane"/>
    <property type="evidence" value="ECO:0007669"/>
    <property type="project" value="TreeGrafter"/>
</dbReference>